<dbReference type="PANTHER" id="PTHR44757:SF2">
    <property type="entry name" value="BIOFILM ARCHITECTURE MAINTENANCE PROTEIN MBAA"/>
    <property type="match status" value="1"/>
</dbReference>
<dbReference type="Pfam" id="PF00990">
    <property type="entry name" value="GGDEF"/>
    <property type="match status" value="1"/>
</dbReference>
<feature type="domain" description="GGDEF" evidence="5">
    <location>
        <begin position="385"/>
        <end position="518"/>
    </location>
</feature>
<dbReference type="InterPro" id="IPR043128">
    <property type="entry name" value="Rev_trsase/Diguanyl_cyclase"/>
</dbReference>
<sequence length="618" mass="67664">MVGSVLSSLFAPRVYRPPPAINSAHADPAQKDLLNERICGDREPQALRDWMIGEVMSTWTSDGAEQGPGALAPQAAEDPGLQEDLGEFWTRNLLEAPGAIVFFKDLQGRFIRVSPACAALTGRTPEELVGLTDFDLTDRAHALELLADEQRIIATGEPLIDKAEVDRLVDRPGTWVETSKFPLRDATGTIVGTFGASRDVTRQGRAEQEVARMAKAAADEHARLIVAEAQLRAVLNGSTDAIVKYDGDLRYRYVNPAGERARATTLEQLIGRTDRETGMDQGLLAMWEPALRAVLQTGEPDEIEFSARDLQGGEKWFHTTLSPDRDTTGALVGVLTSMRDITEIKRAEQALAHHAMHDSLTGLANRHLLTDRLGQALVRMERAGNRLAVFFVDLDRFKDVNDTYGHEVGDSVLIEVARRLERAGRRTDTIARLGGDEFIVLCEQVPTADDVEQVADRIVHAMAEPFEVGTLTLRLSASVGAVVTDDPGNDASSLLRNADSAMYRAKEGGRNRFEIFDPLAPIEAAEGSAIEAELRLALENKEFRLVYQPRLSLAEQHVLGFEALIRWEHPRRGTLSPADFLAVAEARGLIVRIGAGCSTRPASSSRRGPPIGTRTSPR</sequence>
<name>A0ABY2IPV8_9MICO</name>
<dbReference type="PROSITE" id="PS50113">
    <property type="entry name" value="PAC"/>
    <property type="match status" value="2"/>
</dbReference>
<dbReference type="Gene3D" id="3.30.450.20">
    <property type="entry name" value="PAS domain"/>
    <property type="match status" value="2"/>
</dbReference>
<dbReference type="PROSITE" id="PS50883">
    <property type="entry name" value="EAL"/>
    <property type="match status" value="1"/>
</dbReference>
<dbReference type="InterPro" id="IPR000700">
    <property type="entry name" value="PAS-assoc_C"/>
</dbReference>
<dbReference type="SUPFAM" id="SSF55785">
    <property type="entry name" value="PYP-like sensor domain (PAS domain)"/>
    <property type="match status" value="2"/>
</dbReference>
<feature type="region of interest" description="Disordered" evidence="1">
    <location>
        <begin position="598"/>
        <end position="618"/>
    </location>
</feature>
<dbReference type="InterPro" id="IPR035919">
    <property type="entry name" value="EAL_sf"/>
</dbReference>
<evidence type="ECO:0000259" key="4">
    <source>
        <dbReference type="PROSITE" id="PS50883"/>
    </source>
</evidence>
<evidence type="ECO:0000313" key="7">
    <source>
        <dbReference type="Proteomes" id="UP000297604"/>
    </source>
</evidence>
<proteinExistence type="predicted"/>
<organism evidence="6 7">
    <name type="scientific">Cryobacterium glucosi</name>
    <dbReference type="NCBI Taxonomy" id="1259175"/>
    <lineage>
        <taxon>Bacteria</taxon>
        <taxon>Bacillati</taxon>
        <taxon>Actinomycetota</taxon>
        <taxon>Actinomycetes</taxon>
        <taxon>Micrococcales</taxon>
        <taxon>Microbacteriaceae</taxon>
        <taxon>Cryobacterium</taxon>
    </lineage>
</organism>
<evidence type="ECO:0000259" key="2">
    <source>
        <dbReference type="PROSITE" id="PS50112"/>
    </source>
</evidence>
<evidence type="ECO:0000313" key="6">
    <source>
        <dbReference type="EMBL" id="TFC22375.1"/>
    </source>
</evidence>
<feature type="domain" description="EAL" evidence="4">
    <location>
        <begin position="527"/>
        <end position="618"/>
    </location>
</feature>
<dbReference type="CDD" id="cd00130">
    <property type="entry name" value="PAS"/>
    <property type="match status" value="2"/>
</dbReference>
<dbReference type="Proteomes" id="UP000297604">
    <property type="component" value="Unassembled WGS sequence"/>
</dbReference>
<feature type="domain" description="PAC" evidence="3">
    <location>
        <begin position="301"/>
        <end position="353"/>
    </location>
</feature>
<dbReference type="CDD" id="cd01948">
    <property type="entry name" value="EAL"/>
    <property type="match status" value="1"/>
</dbReference>
<dbReference type="InterPro" id="IPR000014">
    <property type="entry name" value="PAS"/>
</dbReference>
<dbReference type="InterPro" id="IPR001633">
    <property type="entry name" value="EAL_dom"/>
</dbReference>
<evidence type="ECO:0000256" key="1">
    <source>
        <dbReference type="SAM" id="MobiDB-lite"/>
    </source>
</evidence>
<dbReference type="InterPro" id="IPR013656">
    <property type="entry name" value="PAS_4"/>
</dbReference>
<protein>
    <submittedName>
        <fullName evidence="6">Diguanylate cyclase</fullName>
    </submittedName>
</protein>
<dbReference type="InterPro" id="IPR052155">
    <property type="entry name" value="Biofilm_reg_signaling"/>
</dbReference>
<keyword evidence="7" id="KW-1185">Reference proteome</keyword>
<dbReference type="Pfam" id="PF08448">
    <property type="entry name" value="PAS_4"/>
    <property type="match status" value="2"/>
</dbReference>
<dbReference type="SMART" id="SM00091">
    <property type="entry name" value="PAS"/>
    <property type="match status" value="2"/>
</dbReference>
<evidence type="ECO:0000259" key="5">
    <source>
        <dbReference type="PROSITE" id="PS50887"/>
    </source>
</evidence>
<accession>A0ABY2IPV8</accession>
<dbReference type="PROSITE" id="PS50887">
    <property type="entry name" value="GGDEF"/>
    <property type="match status" value="1"/>
</dbReference>
<dbReference type="Gene3D" id="3.30.70.270">
    <property type="match status" value="1"/>
</dbReference>
<dbReference type="NCBIfam" id="TIGR00254">
    <property type="entry name" value="GGDEF"/>
    <property type="match status" value="1"/>
</dbReference>
<gene>
    <name evidence="6" type="ORF">E3O46_02680</name>
</gene>
<dbReference type="SUPFAM" id="SSF55073">
    <property type="entry name" value="Nucleotide cyclase"/>
    <property type="match status" value="1"/>
</dbReference>
<dbReference type="PANTHER" id="PTHR44757">
    <property type="entry name" value="DIGUANYLATE CYCLASE DGCP"/>
    <property type="match status" value="1"/>
</dbReference>
<evidence type="ECO:0000259" key="3">
    <source>
        <dbReference type="PROSITE" id="PS50113"/>
    </source>
</evidence>
<dbReference type="InterPro" id="IPR029787">
    <property type="entry name" value="Nucleotide_cyclase"/>
</dbReference>
<dbReference type="SMART" id="SM00267">
    <property type="entry name" value="GGDEF"/>
    <property type="match status" value="1"/>
</dbReference>
<feature type="domain" description="PAC" evidence="3">
    <location>
        <begin position="159"/>
        <end position="212"/>
    </location>
</feature>
<dbReference type="Pfam" id="PF00563">
    <property type="entry name" value="EAL"/>
    <property type="match status" value="1"/>
</dbReference>
<dbReference type="Gene3D" id="3.20.20.450">
    <property type="entry name" value="EAL domain"/>
    <property type="match status" value="1"/>
</dbReference>
<dbReference type="CDD" id="cd01949">
    <property type="entry name" value="GGDEF"/>
    <property type="match status" value="1"/>
</dbReference>
<feature type="domain" description="PAS" evidence="2">
    <location>
        <begin position="91"/>
        <end position="130"/>
    </location>
</feature>
<dbReference type="EMBL" id="SOFS01000012">
    <property type="protein sequence ID" value="TFC22375.1"/>
    <property type="molecule type" value="Genomic_DNA"/>
</dbReference>
<feature type="domain" description="PAS" evidence="2">
    <location>
        <begin position="227"/>
        <end position="273"/>
    </location>
</feature>
<dbReference type="InterPro" id="IPR001610">
    <property type="entry name" value="PAC"/>
</dbReference>
<comment type="caution">
    <text evidence="6">The sequence shown here is derived from an EMBL/GenBank/DDBJ whole genome shotgun (WGS) entry which is preliminary data.</text>
</comment>
<dbReference type="InterPro" id="IPR000160">
    <property type="entry name" value="GGDEF_dom"/>
</dbReference>
<dbReference type="SMART" id="SM00086">
    <property type="entry name" value="PAC"/>
    <property type="match status" value="2"/>
</dbReference>
<dbReference type="NCBIfam" id="TIGR00229">
    <property type="entry name" value="sensory_box"/>
    <property type="match status" value="2"/>
</dbReference>
<reference evidence="6 7" key="1">
    <citation type="submission" date="2019-03" db="EMBL/GenBank/DDBJ databases">
        <title>Genomics of glacier-inhabiting Cryobacterium strains.</title>
        <authorList>
            <person name="Liu Q."/>
            <person name="Xin Y.-H."/>
        </authorList>
    </citation>
    <scope>NUCLEOTIDE SEQUENCE [LARGE SCALE GENOMIC DNA]</scope>
    <source>
        <strain evidence="6 7">MDB1-5</strain>
    </source>
</reference>
<dbReference type="SUPFAM" id="SSF141868">
    <property type="entry name" value="EAL domain-like"/>
    <property type="match status" value="1"/>
</dbReference>
<dbReference type="PROSITE" id="PS50112">
    <property type="entry name" value="PAS"/>
    <property type="match status" value="2"/>
</dbReference>
<dbReference type="InterPro" id="IPR035965">
    <property type="entry name" value="PAS-like_dom_sf"/>
</dbReference>